<feature type="transmembrane region" description="Helical" evidence="1">
    <location>
        <begin position="386"/>
        <end position="409"/>
    </location>
</feature>
<feature type="transmembrane region" description="Helical" evidence="1">
    <location>
        <begin position="95"/>
        <end position="114"/>
    </location>
</feature>
<feature type="transmembrane region" description="Helical" evidence="1">
    <location>
        <begin position="357"/>
        <end position="374"/>
    </location>
</feature>
<feature type="transmembrane region" description="Helical" evidence="1">
    <location>
        <begin position="256"/>
        <end position="279"/>
    </location>
</feature>
<keyword evidence="1" id="KW-1133">Transmembrane helix</keyword>
<feature type="transmembrane region" description="Helical" evidence="1">
    <location>
        <begin position="167"/>
        <end position="191"/>
    </location>
</feature>
<keyword evidence="1" id="KW-0472">Membrane</keyword>
<reference evidence="2 3" key="1">
    <citation type="submission" date="2018-08" db="EMBL/GenBank/DDBJ databases">
        <title>A genome reference for cultivated species of the human gut microbiota.</title>
        <authorList>
            <person name="Zou Y."/>
            <person name="Xue W."/>
            <person name="Luo G."/>
        </authorList>
    </citation>
    <scope>NUCLEOTIDE SEQUENCE [LARGE SCALE GENOMIC DNA]</scope>
    <source>
        <strain evidence="2 3">AM27-32LB</strain>
    </source>
</reference>
<comment type="caution">
    <text evidence="2">The sequence shown here is derived from an EMBL/GenBank/DDBJ whole genome shotgun (WGS) entry which is preliminary data.</text>
</comment>
<sequence length="411" mass="47610">MFSQLMDKDTLGDALRKRYETWSSRVFIEAPLILLAHNNAVLLWKVCNIFVWLALALSLMYLTHYKNITMLIGLILMYPVTDMASAGWIATYINYLWSLTAGCISVIALDKMYYDKKIYFPEAVMYLLLELFATNFETFGVMYVCILLWYIGNLWYEKKIRFKKVCFWILQMVVALGNVIFALTCPGNFIRKQEEVGRWMKDFAQWTVVDKLVMGVNTTMHSLFDGNLVFAVFLFVLLINCFFYKKSDIKIRTVGMIPVVFLLSRTILKPIIAIYFPLYNWIFDVNDKVNSMNYNKACMYFPFALYMIMSVAIVWILLNTMMNLRTGIKFVVLFASALLTRVAMGFSPTLYASKNRTFIFVEFTIIFLIVCIYSENEQKITDNKKVYGVLKCLFICIVGISVLGNLVSINA</sequence>
<dbReference type="AlphaFoldDB" id="A0A414K4D6"/>
<feature type="transmembrane region" description="Helical" evidence="1">
    <location>
        <begin position="226"/>
        <end position="244"/>
    </location>
</feature>
<feature type="transmembrane region" description="Helical" evidence="1">
    <location>
        <begin position="126"/>
        <end position="152"/>
    </location>
</feature>
<feature type="transmembrane region" description="Helical" evidence="1">
    <location>
        <begin position="299"/>
        <end position="318"/>
    </location>
</feature>
<keyword evidence="1" id="KW-0812">Transmembrane</keyword>
<gene>
    <name evidence="2" type="ORF">DW723_17940</name>
</gene>
<protein>
    <recommendedName>
        <fullName evidence="4">Beta-carotene 15,15'-monooxygenase</fullName>
    </recommendedName>
</protein>
<evidence type="ECO:0008006" key="4">
    <source>
        <dbReference type="Google" id="ProtNLM"/>
    </source>
</evidence>
<evidence type="ECO:0000313" key="3">
    <source>
        <dbReference type="Proteomes" id="UP000283928"/>
    </source>
</evidence>
<proteinExistence type="predicted"/>
<dbReference type="Proteomes" id="UP000283928">
    <property type="component" value="Unassembled WGS sequence"/>
</dbReference>
<evidence type="ECO:0000313" key="2">
    <source>
        <dbReference type="EMBL" id="RHE68518.1"/>
    </source>
</evidence>
<evidence type="ECO:0000256" key="1">
    <source>
        <dbReference type="SAM" id="Phobius"/>
    </source>
</evidence>
<name>A0A414K4D6_9FIRM</name>
<dbReference type="EMBL" id="QSKO01000057">
    <property type="protein sequence ID" value="RHE68518.1"/>
    <property type="molecule type" value="Genomic_DNA"/>
</dbReference>
<feature type="transmembrane region" description="Helical" evidence="1">
    <location>
        <begin position="42"/>
        <end position="62"/>
    </location>
</feature>
<feature type="transmembrane region" description="Helical" evidence="1">
    <location>
        <begin position="330"/>
        <end position="351"/>
    </location>
</feature>
<accession>A0A414K4D6</accession>
<organism evidence="2 3">
    <name type="scientific">Blautia obeum</name>
    <dbReference type="NCBI Taxonomy" id="40520"/>
    <lineage>
        <taxon>Bacteria</taxon>
        <taxon>Bacillati</taxon>
        <taxon>Bacillota</taxon>
        <taxon>Clostridia</taxon>
        <taxon>Lachnospirales</taxon>
        <taxon>Lachnospiraceae</taxon>
        <taxon>Blautia</taxon>
    </lineage>
</organism>